<dbReference type="RefSeq" id="WP_085755198.1">
    <property type="nucleotide sequence ID" value="NZ_CP021023.1"/>
</dbReference>
<dbReference type="Pfam" id="PF08305">
    <property type="entry name" value="NPCBM"/>
    <property type="match status" value="1"/>
</dbReference>
<feature type="domain" description="Glycosyl hydrolase family 98 putative carbohydrate-binding module" evidence="2">
    <location>
        <begin position="456"/>
        <end position="560"/>
    </location>
</feature>
<dbReference type="Gene3D" id="2.60.120.1060">
    <property type="entry name" value="NPCBM/NEW2 domain"/>
    <property type="match status" value="1"/>
</dbReference>
<dbReference type="GO" id="GO:0016989">
    <property type="term" value="F:sigma factor antagonist activity"/>
    <property type="evidence" value="ECO:0007669"/>
    <property type="project" value="TreeGrafter"/>
</dbReference>
<gene>
    <name evidence="3" type="ORF">STSP1_00891</name>
</gene>
<keyword evidence="1" id="KW-1133">Transmembrane helix</keyword>
<dbReference type="PANTHER" id="PTHR30273:SF2">
    <property type="entry name" value="PROTEIN FECR"/>
    <property type="match status" value="1"/>
</dbReference>
<organism evidence="3 4">
    <name type="scientific">Sedimentisphaera salicampi</name>
    <dbReference type="NCBI Taxonomy" id="1941349"/>
    <lineage>
        <taxon>Bacteria</taxon>
        <taxon>Pseudomonadati</taxon>
        <taxon>Planctomycetota</taxon>
        <taxon>Phycisphaerae</taxon>
        <taxon>Sedimentisphaerales</taxon>
        <taxon>Sedimentisphaeraceae</taxon>
        <taxon>Sedimentisphaera</taxon>
    </lineage>
</organism>
<proteinExistence type="predicted"/>
<evidence type="ECO:0000313" key="3">
    <source>
        <dbReference type="EMBL" id="ARN56509.1"/>
    </source>
</evidence>
<evidence type="ECO:0000256" key="1">
    <source>
        <dbReference type="SAM" id="Phobius"/>
    </source>
</evidence>
<dbReference type="AlphaFoldDB" id="A0A1W6LL58"/>
<dbReference type="InterPro" id="IPR008979">
    <property type="entry name" value="Galactose-bd-like_sf"/>
</dbReference>
<dbReference type="InterPro" id="IPR013222">
    <property type="entry name" value="Glyco_hyd_98_carb-bd"/>
</dbReference>
<dbReference type="InterPro" id="IPR038637">
    <property type="entry name" value="NPCBM_sf"/>
</dbReference>
<protein>
    <submittedName>
        <fullName evidence="3">FecR protein</fullName>
    </submittedName>
</protein>
<accession>A0A1W6LL58</accession>
<dbReference type="Gene3D" id="2.60.120.1440">
    <property type="match status" value="1"/>
</dbReference>
<reference evidence="4" key="1">
    <citation type="submission" date="2017-04" db="EMBL/GenBank/DDBJ databases">
        <title>Comparative genomics and description of representatives of a novel lineage of planctomycetes thriving in anoxic sediments.</title>
        <authorList>
            <person name="Spring S."/>
            <person name="Bunk B."/>
            <person name="Sproer C."/>
        </authorList>
    </citation>
    <scope>NUCLEOTIDE SEQUENCE [LARGE SCALE GENOMIC DNA]</scope>
    <source>
        <strain evidence="4">ST-PulAB-D4</strain>
    </source>
</reference>
<feature type="transmembrane region" description="Helical" evidence="1">
    <location>
        <begin position="120"/>
        <end position="140"/>
    </location>
</feature>
<evidence type="ECO:0000259" key="2">
    <source>
        <dbReference type="Pfam" id="PF08305"/>
    </source>
</evidence>
<dbReference type="PANTHER" id="PTHR30273">
    <property type="entry name" value="PERIPLASMIC SIGNAL SENSOR AND SIGMA FACTOR ACTIVATOR FECR-RELATED"/>
    <property type="match status" value="1"/>
</dbReference>
<name>A0A1W6LL58_9BACT</name>
<keyword evidence="4" id="KW-1185">Reference proteome</keyword>
<keyword evidence="1" id="KW-0812">Transmembrane</keyword>
<dbReference type="InterPro" id="IPR012373">
    <property type="entry name" value="Ferrdict_sens_TM"/>
</dbReference>
<keyword evidence="1" id="KW-0472">Membrane</keyword>
<evidence type="ECO:0000313" key="4">
    <source>
        <dbReference type="Proteomes" id="UP000193334"/>
    </source>
</evidence>
<dbReference type="STRING" id="1941349.STSP1_00891"/>
<dbReference type="KEGG" id="pbp:STSP1_00891"/>
<dbReference type="Proteomes" id="UP000193334">
    <property type="component" value="Chromosome"/>
</dbReference>
<sequence>MNSNGQNINLYALILANLDGSATEKMQQQLADILESDAQARGIYIDFVNLYSRFRTSGVSELMDVERSSLNITEQMFEELLKEERNAPSLGKKGKQCPSSENCIIEAESKNVKRFPKYKIYLFAACVAALIAIITIPQIFQANFNPTSVGKISDALDVRSNSGKEIASGQNIFISRESTVLDEGCLEMLFDNGAIITIEAPAKYKIVSEDRIDLDYGMLYATVPQKAIGFAVKSGNTNVVDLGTEFGIHSMLNGDTELHVFDGKTTVAALNGFDRVSMDVTGGTAINVSDSDGKVSLTDLKPFSFIRHITEENGIMWRGEGFIDLADITGGGTGFGTGKIGSGYLPNTGSYETSYEGVSGLRKGESGYNKVPDNPFIDGVFVPSGKSAVINSEGHKFSWDSETNSIFFTIAANGPSISERPKYRGQYKVKPYGPHLACYPLNLGDVQYGTEEHPAVYMHTNSGITFDLEQMREYVDFAPLDKFEARIGIPENTLERAKVKLSWYLLFDGEVRYSRENTTVADGAVDVSLPVEDTRFITFMITDAEGDQAYDWCLMGDPRITLETPQ</sequence>
<dbReference type="EMBL" id="CP021023">
    <property type="protein sequence ID" value="ARN56509.1"/>
    <property type="molecule type" value="Genomic_DNA"/>
</dbReference>
<dbReference type="SUPFAM" id="SSF49785">
    <property type="entry name" value="Galactose-binding domain-like"/>
    <property type="match status" value="1"/>
</dbReference>